<dbReference type="AlphaFoldDB" id="A0AAN9S232"/>
<dbReference type="PROSITE" id="PS50181">
    <property type="entry name" value="FBOX"/>
    <property type="match status" value="1"/>
</dbReference>
<feature type="domain" description="F-box" evidence="1">
    <location>
        <begin position="8"/>
        <end position="48"/>
    </location>
</feature>
<evidence type="ECO:0000313" key="3">
    <source>
        <dbReference type="Proteomes" id="UP001386955"/>
    </source>
</evidence>
<dbReference type="NCBIfam" id="TIGR01640">
    <property type="entry name" value="F_box_assoc_1"/>
    <property type="match status" value="1"/>
</dbReference>
<organism evidence="2 3">
    <name type="scientific">Psophocarpus tetragonolobus</name>
    <name type="common">Winged bean</name>
    <name type="synonym">Dolichos tetragonolobus</name>
    <dbReference type="NCBI Taxonomy" id="3891"/>
    <lineage>
        <taxon>Eukaryota</taxon>
        <taxon>Viridiplantae</taxon>
        <taxon>Streptophyta</taxon>
        <taxon>Embryophyta</taxon>
        <taxon>Tracheophyta</taxon>
        <taxon>Spermatophyta</taxon>
        <taxon>Magnoliopsida</taxon>
        <taxon>eudicotyledons</taxon>
        <taxon>Gunneridae</taxon>
        <taxon>Pentapetalae</taxon>
        <taxon>rosids</taxon>
        <taxon>fabids</taxon>
        <taxon>Fabales</taxon>
        <taxon>Fabaceae</taxon>
        <taxon>Papilionoideae</taxon>
        <taxon>50 kb inversion clade</taxon>
        <taxon>NPAAA clade</taxon>
        <taxon>indigoferoid/millettioid clade</taxon>
        <taxon>Phaseoleae</taxon>
        <taxon>Psophocarpus</taxon>
    </lineage>
</organism>
<dbReference type="SMART" id="SM00256">
    <property type="entry name" value="FBOX"/>
    <property type="match status" value="1"/>
</dbReference>
<reference evidence="2 3" key="1">
    <citation type="submission" date="2024-01" db="EMBL/GenBank/DDBJ databases">
        <title>The genomes of 5 underutilized Papilionoideae crops provide insights into root nodulation and disease resistanc.</title>
        <authorList>
            <person name="Jiang F."/>
        </authorList>
    </citation>
    <scope>NUCLEOTIDE SEQUENCE [LARGE SCALE GENOMIC DNA]</scope>
    <source>
        <strain evidence="2">DUOXIRENSHENG_FW03</strain>
        <tissue evidence="2">Leaves</tissue>
    </source>
</reference>
<evidence type="ECO:0000259" key="1">
    <source>
        <dbReference type="PROSITE" id="PS50181"/>
    </source>
</evidence>
<dbReference type="InterPro" id="IPR001810">
    <property type="entry name" value="F-box_dom"/>
</dbReference>
<dbReference type="Pfam" id="PF00646">
    <property type="entry name" value="F-box"/>
    <property type="match status" value="1"/>
</dbReference>
<dbReference type="InterPro" id="IPR036047">
    <property type="entry name" value="F-box-like_dom_sf"/>
</dbReference>
<dbReference type="Proteomes" id="UP001386955">
    <property type="component" value="Unassembled WGS sequence"/>
</dbReference>
<evidence type="ECO:0000313" key="2">
    <source>
        <dbReference type="EMBL" id="KAK7386853.1"/>
    </source>
</evidence>
<accession>A0AAN9S232</accession>
<dbReference type="PANTHER" id="PTHR35546">
    <property type="entry name" value="F-BOX PROTEIN INTERACTION DOMAIN PROTEIN-RELATED"/>
    <property type="match status" value="1"/>
</dbReference>
<dbReference type="SUPFAM" id="SSF81383">
    <property type="entry name" value="F-box domain"/>
    <property type="match status" value="1"/>
</dbReference>
<gene>
    <name evidence="2" type="ORF">VNO78_27191</name>
</gene>
<comment type="caution">
    <text evidence="2">The sequence shown here is derived from an EMBL/GenBank/DDBJ whole genome shotgun (WGS) entry which is preliminary data.</text>
</comment>
<keyword evidence="3" id="KW-1185">Reference proteome</keyword>
<dbReference type="InterPro" id="IPR055290">
    <property type="entry name" value="At3g26010-like"/>
</dbReference>
<proteinExistence type="predicted"/>
<dbReference type="InterPro" id="IPR056592">
    <property type="entry name" value="Beta-prop_At3g26010-like"/>
</dbReference>
<name>A0AAN9S232_PSOTE</name>
<protein>
    <recommendedName>
        <fullName evidence="1">F-box domain-containing protein</fullName>
    </recommendedName>
</protein>
<dbReference type="Gene3D" id="1.20.1280.50">
    <property type="match status" value="1"/>
</dbReference>
<dbReference type="EMBL" id="JAYMYS010000007">
    <property type="protein sequence ID" value="KAK7386853.1"/>
    <property type="molecule type" value="Genomic_DNA"/>
</dbReference>
<sequence>MKRVDRILNHDILIEILSRVPAKELMSLKRVCKEWHRVISSHSLVKAQLGRTKLVLTGFIFQAKFIWCNEDIKTVNYIYVVEETTKGVSKVSQNVFDFLPEDVVVLASCRGLVCCRSCFPFGKPFIYVCNPSNREWVKLEWPWSVSHYDRSMALALAFDFDPSKGFVERFKLVRLRVEEVQVEMDEEGEGEEEEEEEEGELCFTFDLYSSEKGSWRKSNETCQSYCKLVNNEGLYIGGVLHWLNGGRVLTFDVENELSLLIPAPVPVSEFMAVPEFCIGESEGRLHYVVVSEQGVHVWCLEDYYEYNWTIVFCKSLEEIEGTWPQFFMNLKNHVLERVNGPWVNPLAFKDGVLLMNVCVNLYLFDIKNNKMVQACTNQDLKSQSMVNPIVFAHSLSLVPFSAAEKGAFVSHGLN</sequence>
<dbReference type="PANTHER" id="PTHR35546:SF21">
    <property type="entry name" value="F-BOX DOMAIN-CONTAINING PROTEIN"/>
    <property type="match status" value="1"/>
</dbReference>
<dbReference type="InterPro" id="IPR017451">
    <property type="entry name" value="F-box-assoc_interact_dom"/>
</dbReference>
<dbReference type="Pfam" id="PF24750">
    <property type="entry name" value="b-prop_At3g26010-like"/>
    <property type="match status" value="1"/>
</dbReference>